<accession>A0A4Q0ZMH2</accession>
<reference evidence="1 2" key="1">
    <citation type="submission" date="2017-10" db="EMBL/GenBank/DDBJ databases">
        <title>Genomics of the genus Arcobacter.</title>
        <authorList>
            <person name="Perez-Cataluna A."/>
            <person name="Figueras M.J."/>
        </authorList>
    </citation>
    <scope>NUCLEOTIDE SEQUENCE [LARGE SCALE GENOMIC DNA]</scope>
    <source>
        <strain evidence="1 2">F26</strain>
    </source>
</reference>
<dbReference type="EMBL" id="PDJZ01000004">
    <property type="protein sequence ID" value="RXJ84778.1"/>
    <property type="molecule type" value="Genomic_DNA"/>
</dbReference>
<comment type="caution">
    <text evidence="1">The sequence shown here is derived from an EMBL/GenBank/DDBJ whole genome shotgun (WGS) entry which is preliminary data.</text>
</comment>
<dbReference type="OrthoDB" id="5348622at2"/>
<evidence type="ECO:0000313" key="2">
    <source>
        <dbReference type="Proteomes" id="UP000290870"/>
    </source>
</evidence>
<proteinExistence type="predicted"/>
<sequence length="90" mass="10518">MITLINKESLYNLFGINNFSSLEGAIESIAPSLVEYHLSSFCEYADEVYFNKRDAEQKVSIGDYNLYFDYNENIYLELESSNDELTQSFW</sequence>
<evidence type="ECO:0000313" key="1">
    <source>
        <dbReference type="EMBL" id="RXJ84778.1"/>
    </source>
</evidence>
<dbReference type="RefSeq" id="WP_128986240.1">
    <property type="nucleotide sequence ID" value="NZ_PDJZ01000004.1"/>
</dbReference>
<protein>
    <submittedName>
        <fullName evidence="1">Uncharacterized protein</fullName>
    </submittedName>
</protein>
<dbReference type="Proteomes" id="UP000290870">
    <property type="component" value="Unassembled WGS sequence"/>
</dbReference>
<dbReference type="AlphaFoldDB" id="A0A4Q0ZMH2"/>
<gene>
    <name evidence="1" type="ORF">CRU90_05320</name>
</gene>
<organism evidence="1 2">
    <name type="scientific">Arcobacter cloacae</name>
    <dbReference type="NCBI Taxonomy" id="1054034"/>
    <lineage>
        <taxon>Bacteria</taxon>
        <taxon>Pseudomonadati</taxon>
        <taxon>Campylobacterota</taxon>
        <taxon>Epsilonproteobacteria</taxon>
        <taxon>Campylobacterales</taxon>
        <taxon>Arcobacteraceae</taxon>
        <taxon>Arcobacter</taxon>
    </lineage>
</organism>
<name>A0A4Q0ZMH2_9BACT</name>